<keyword evidence="6" id="KW-0788">Thiol protease</keyword>
<dbReference type="Pfam" id="PF12359">
    <property type="entry name" value="DUF3645"/>
    <property type="match status" value="1"/>
</dbReference>
<keyword evidence="11" id="KW-1185">Reference proteome</keyword>
<protein>
    <recommendedName>
        <fullName evidence="2">ubiquitinyl hydrolase 1</fullName>
        <ecNumber evidence="2">3.4.19.12</ecNumber>
    </recommendedName>
</protein>
<evidence type="ECO:0000256" key="4">
    <source>
        <dbReference type="ARBA" id="ARBA00022786"/>
    </source>
</evidence>
<evidence type="ECO:0000256" key="6">
    <source>
        <dbReference type="ARBA" id="ARBA00022807"/>
    </source>
</evidence>
<feature type="domain" description="DUF6606" evidence="9">
    <location>
        <begin position="16"/>
        <end position="273"/>
    </location>
</feature>
<dbReference type="InterPro" id="IPR051346">
    <property type="entry name" value="OTU_Deubiquitinase"/>
</dbReference>
<dbReference type="eggNOG" id="ENOG502QUFK">
    <property type="taxonomic scope" value="Eukaryota"/>
</dbReference>
<dbReference type="GO" id="GO:0006508">
    <property type="term" value="P:proteolysis"/>
    <property type="evidence" value="ECO:0007669"/>
    <property type="project" value="UniProtKB-KW"/>
</dbReference>
<evidence type="ECO:0000259" key="8">
    <source>
        <dbReference type="Pfam" id="PF12359"/>
    </source>
</evidence>
<dbReference type="KEGG" id="hir:HETIRDRAFT_156836"/>
<evidence type="ECO:0000256" key="1">
    <source>
        <dbReference type="ARBA" id="ARBA00000707"/>
    </source>
</evidence>
<dbReference type="InterPro" id="IPR022099">
    <property type="entry name" value="DUF3638"/>
</dbReference>
<accession>W4JV19</accession>
<dbReference type="InParanoid" id="W4JV19"/>
<dbReference type="STRING" id="747525.W4JV19"/>
<dbReference type="Pfam" id="PF20255">
    <property type="entry name" value="DUF6606"/>
    <property type="match status" value="1"/>
</dbReference>
<dbReference type="EMBL" id="KI925464">
    <property type="protein sequence ID" value="ETW76930.1"/>
    <property type="molecule type" value="Genomic_DNA"/>
</dbReference>
<feature type="domain" description="DUF3645" evidence="8">
    <location>
        <begin position="2360"/>
        <end position="2392"/>
    </location>
</feature>
<evidence type="ECO:0000256" key="2">
    <source>
        <dbReference type="ARBA" id="ARBA00012759"/>
    </source>
</evidence>
<reference evidence="10 11" key="1">
    <citation type="journal article" date="2012" name="New Phytol.">
        <title>Insight into trade-off between wood decay and parasitism from the genome of a fungal forest pathogen.</title>
        <authorList>
            <person name="Olson A."/>
            <person name="Aerts A."/>
            <person name="Asiegbu F."/>
            <person name="Belbahri L."/>
            <person name="Bouzid O."/>
            <person name="Broberg A."/>
            <person name="Canback B."/>
            <person name="Coutinho P.M."/>
            <person name="Cullen D."/>
            <person name="Dalman K."/>
            <person name="Deflorio G."/>
            <person name="van Diepen L.T."/>
            <person name="Dunand C."/>
            <person name="Duplessis S."/>
            <person name="Durling M."/>
            <person name="Gonthier P."/>
            <person name="Grimwood J."/>
            <person name="Fossdal C.G."/>
            <person name="Hansson D."/>
            <person name="Henrissat B."/>
            <person name="Hietala A."/>
            <person name="Himmelstrand K."/>
            <person name="Hoffmeister D."/>
            <person name="Hogberg N."/>
            <person name="James T.Y."/>
            <person name="Karlsson M."/>
            <person name="Kohler A."/>
            <person name="Kues U."/>
            <person name="Lee Y.H."/>
            <person name="Lin Y.C."/>
            <person name="Lind M."/>
            <person name="Lindquist E."/>
            <person name="Lombard V."/>
            <person name="Lucas S."/>
            <person name="Lunden K."/>
            <person name="Morin E."/>
            <person name="Murat C."/>
            <person name="Park J."/>
            <person name="Raffaello T."/>
            <person name="Rouze P."/>
            <person name="Salamov A."/>
            <person name="Schmutz J."/>
            <person name="Solheim H."/>
            <person name="Stahlberg J."/>
            <person name="Velez H."/>
            <person name="de Vries R.P."/>
            <person name="Wiebenga A."/>
            <person name="Woodward S."/>
            <person name="Yakovlev I."/>
            <person name="Garbelotto M."/>
            <person name="Martin F."/>
            <person name="Grigoriev I.V."/>
            <person name="Stenlid J."/>
        </authorList>
    </citation>
    <scope>NUCLEOTIDE SEQUENCE [LARGE SCALE GENOMIC DNA]</scope>
    <source>
        <strain evidence="10 11">TC 32-1</strain>
    </source>
</reference>
<name>W4JV19_HETIT</name>
<dbReference type="OrthoDB" id="3182339at2759"/>
<dbReference type="HOGENOM" id="CLU_000211_1_0_1"/>
<dbReference type="InterPro" id="IPR022105">
    <property type="entry name" value="DUF3645"/>
</dbReference>
<dbReference type="EC" id="3.4.19.12" evidence="2"/>
<proteinExistence type="predicted"/>
<dbReference type="PANTHER" id="PTHR13367">
    <property type="entry name" value="UBIQUITIN THIOESTERASE"/>
    <property type="match status" value="1"/>
</dbReference>
<evidence type="ECO:0000256" key="3">
    <source>
        <dbReference type="ARBA" id="ARBA00022670"/>
    </source>
</evidence>
<sequence>MAGFSYVNYDNLSYLSNHVFLPPKLPQKDDIKQPHVVALSRLAGDIAKEYRDRLDATHRRCWDPIVRMLEHIYRFTDLPSLDRLKEDLALMAVDDILALYVRAQNAAIIVRKYAEKTVFEIFEVSPAAAMVMGTEGKLICSYPGPAVEIPNDVFNDGGFQEELASFIMQMDADNLDSAPTTTKAGSKVVEERDTQDPRYISQLLVGILRGMGQGATVRRISKRIADDVLWKDAYKPWRRSGLWLIIRVAIQTSLEDINDYKSFILFFHSHLLHLCLGFDFSSDLIFCMRAKTSRRAYKLGSSALDFVLKEVQATGNAVEVILQGRWTAIQRAQEHSSFWAPETLDIASDTVLSLRDSGGYLSQVLNPDPRRMSSTQFKPSQAPRLGALSGFQSLEGNGLSKMFNDDPYVAQADFEELVDIHLDSWLSRNIDDTSTGTTLASCLTQYFEFAMQHYSSSPEDLSLMILIIMELWVAIDKVALVHCPLLQEYSPEIPMTFIEPLLLRHSRPLRRSAAVETYLRGRHERVTSKQSIFSDKVDRKTFSVRFFAQSLDLQSLKARIEHHATEQRKKKCEELASQNALHTQRTTTASSMSHTYTVNDTHRPRKCPKCKLEKLAKAMTIAVHEWPLPDTELLAEAVTFELNCPEIFQLWRSSTLRILWDLGLSSRVTGASPHVVLCMYPGLTQWAKRSVRITLASLTKSFSQSHYKTTSIPANESSVCVNNGLHFRLYDQSRGAWAAGPFSDSNISQYCTMKLPSEGPYQGLQCAIEGTDHTTNKVLANQTNCPKALSIHEHIAFASLRSGPLLQWMNIAREIVSNSLNFNREEVHSLFTQAAWQIGPLSQDGERRRWHEDLENKEFGLVLLNGLGSLLTSVESNWLGGVTARTIIFLANRLLASASDPDIHQKSYMLLRRARAITAQWTRQLASKLQDSHEESEALELQLSTCAMAATCRATFDVDPHHLRYLLESADDTAIALECAIIVHDNTPLALQAAPPDLLKLLYRDRRLSHYLERFLAQRVRQDRRGMDNAILSLWTAYIPAGWLKMSTPNSRWLETQTTTKYASNMPQTVHLNLLEGRLLVDGKPLGRLPRGIVQHSTYIRIFGQKILDVVPSDMPGMEYASRASVHEHQASLDNVYFVLHASENRLVIRSKRESSEDILELIPHTRLFGDLPTLLVEGHAHWFNLRTGDLELRPLDNLWTSSPTNWHIRFSTDSSTMIYGESSMLLVDTYSPTFDMISKRLQPLESAKFLTIMYEMNTNCVSVRLPRLGLSFSLTAEGELESQNLPGMIIDDNQSCGTMFGLQNILVLREQGSNPDRISQSRRVLIPQGKINVAIQGNHPVITIDTGTSNRVLYHQYKVDSHLGYLAGNVNLASKLFKIYLHAISSHCLPDPLTGRTGTEESLQELCSSGCLSFQRFSSVEANLLELISLLTPSRSFYPRHLKVMQTVNWSNLPSLSQHRGFHSAAHLISDYAEKLHIFQTSNLAFAMSVSDDQRHGFLQDRAAQRSSCYYSADSSTRFTSFISTDSYYPSRSDIIATNGTKDESAVFSTSRMVMMWSFATSLKPYSSKLLSSLGSGSVASQSMNLLDLSYNRSWLRLTLSDAWISLYNLCRKRTDSRRKQYRLTLSLSAMTYGSPLLREFVPILLAFATTPALCHIDPPSYASYDLSDGFKPSRAIVLKKIISAAFSLEDSPSARLSAEWKETPESLRLRRRIHHNSQVVSLAESLVNDLMEQWPCDDPQLPPSNGAYHSWFKISACMAGIRQLFHSCFKNRQLRLHIERVEEIILAGRTSPFAADIAVYTFIPCRQHQRVSPDAFVTIHGLLDRILAPDVEPLPSMFWGASQASGQPDNIADPSYLQKLIAKFRNDRGDKLHHQYGRELEDSLKDLRVQSSLNFPSSIPSATLQELFQYRDQCDHRVGVIFRMICQSLSPSHSIPSEQILHRAGLWPVIIPRSILSMLAFPHRDKLNSRWKAVIITFAQAIIEYQRSARLVHFALAMAVDAFYKELANTLFDQQNALDYPDWLLIQIEGDFLIRPIQALVAKEMMLPSSSKSTVLQLNMGEGKSSVIVPIVAAALANTRALVRVVVLKPLANQMFNLLLERLCGLVNRRIYCMPFSRDVKMGSHEVQLFSILYEQCLREGGVLVVQPEHILSFKLMGVDCQLRSKDPDHRKLAPKVRQFQTWMNDVVRDILDESDEVLHVRYQLVYTIGDQRPLEDHPNRWTSIQQIFSLIQKYAYNLQQQFPGGVELVRNSSAASFPIIRILGDNAANALTSWIAEAVISRGFSTLTFALLPQTVREAALRFITEKSCQAQDDCMLRSYCSGVFWKGLLLLRGLLAHGIIIHVLKEKRWRVDYGLDPDRSMLAVPYRAKDTPSIRSEFGHPDVAVALTCLSYYYGGLTEAQLHQCFDLLFKLDNPTLEYDEWIHHNQDIPMALRQVDGINTQDGEQFRCFLFPLFHKNHAVIDFFLSQIVFPKEAKEFPQKMATSGWDLVESKKYVTTGFSGTNDSRYLLPTSIMQRDPIGQLSTNARVLMHLLRPENGHYICTEGDSGRMSTRGFLERLVVEDRDVRVLLDVGAQMLELQNDELAKNWLSLRPDVPAAIFFNDQDDLVVITQDGSLESFISSPFNMQLDKCLVYLDDAHTRGTDLKLPSSSRAAVTLGPKVTKDRLIQGCMRMRKIGNGHSVMFCAPLEVDMRIRAVSGLGPTDRIRVRDILLWTMEETCDEIQRYIPHWTQQGLDHQDRMAANIGFSSSGDIEKLRSAWCQPEARSLEEMYGFSPTDKSSEIYHITSKFPALRERLEFLGVSSISDTSIEEEQEREVSHELEREQQVQRPPNAVAATHRLHQDVVAFVKTGIIPNGSTEFCSLSKLLGVNGSRAQSCLSQLMATRDFLTTIESSTRKSTLSELSEYLRPVNWIVSSTRSGAMVLVVLSPYEVQLLLPDIRRSTIVHLHQYTPRVTKAMKEFSDLQFYCIPSLPDTWTPPPPVIRSMLNMVAGQLYLDSYEAYTRFCALLGVYTKKPVGESEIQSDGFIKPNDRRGMMLDICLFEESPVTRMKELVGLRRKGMEYRTTHIGKILNARLLSEDDFAS</sequence>
<dbReference type="GO" id="GO:0004843">
    <property type="term" value="F:cysteine-type deubiquitinase activity"/>
    <property type="evidence" value="ECO:0007669"/>
    <property type="project" value="UniProtKB-EC"/>
</dbReference>
<dbReference type="Proteomes" id="UP000030671">
    <property type="component" value="Unassembled WGS sequence"/>
</dbReference>
<keyword evidence="5" id="KW-0378">Hydrolase</keyword>
<evidence type="ECO:0000313" key="11">
    <source>
        <dbReference type="Proteomes" id="UP000030671"/>
    </source>
</evidence>
<dbReference type="RefSeq" id="XP_009551790.1">
    <property type="nucleotide sequence ID" value="XM_009553495.1"/>
</dbReference>
<organism evidence="10 11">
    <name type="scientific">Heterobasidion irregulare (strain TC 32-1)</name>
    <dbReference type="NCBI Taxonomy" id="747525"/>
    <lineage>
        <taxon>Eukaryota</taxon>
        <taxon>Fungi</taxon>
        <taxon>Dikarya</taxon>
        <taxon>Basidiomycota</taxon>
        <taxon>Agaricomycotina</taxon>
        <taxon>Agaricomycetes</taxon>
        <taxon>Russulales</taxon>
        <taxon>Bondarzewiaceae</taxon>
        <taxon>Heterobasidion</taxon>
        <taxon>Heterobasidion annosum species complex</taxon>
    </lineage>
</organism>
<dbReference type="PANTHER" id="PTHR13367:SF33">
    <property type="entry name" value="P-LOOP CONTAINING NUCLEOSIDE TRIPHOSPHATE HYDROLASE PROTEIN"/>
    <property type="match status" value="1"/>
</dbReference>
<evidence type="ECO:0000259" key="9">
    <source>
        <dbReference type="Pfam" id="PF20255"/>
    </source>
</evidence>
<evidence type="ECO:0000256" key="5">
    <source>
        <dbReference type="ARBA" id="ARBA00022801"/>
    </source>
</evidence>
<dbReference type="GeneID" id="20667673"/>
<evidence type="ECO:0000313" key="10">
    <source>
        <dbReference type="EMBL" id="ETW76930.1"/>
    </source>
</evidence>
<comment type="catalytic activity">
    <reaction evidence="1">
        <text>Thiol-dependent hydrolysis of ester, thioester, amide, peptide and isopeptide bonds formed by the C-terminal Gly of ubiquitin (a 76-residue protein attached to proteins as an intracellular targeting signal).</text>
        <dbReference type="EC" id="3.4.19.12"/>
    </reaction>
</comment>
<evidence type="ECO:0000259" key="7">
    <source>
        <dbReference type="Pfam" id="PF12340"/>
    </source>
</evidence>
<dbReference type="Pfam" id="PF12340">
    <property type="entry name" value="DUF3638"/>
    <property type="match status" value="1"/>
</dbReference>
<keyword evidence="4" id="KW-0833">Ubl conjugation pathway</keyword>
<gene>
    <name evidence="10" type="ORF">HETIRDRAFT_156836</name>
</gene>
<dbReference type="InterPro" id="IPR046541">
    <property type="entry name" value="DUF6606"/>
</dbReference>
<feature type="domain" description="DUF3638" evidence="7">
    <location>
        <begin position="2016"/>
        <end position="2241"/>
    </location>
</feature>
<keyword evidence="3" id="KW-0645">Protease</keyword>